<dbReference type="PROSITE" id="PS00498">
    <property type="entry name" value="TYROSINASE_2"/>
    <property type="match status" value="1"/>
</dbReference>
<sequence>MLRQKPFWILVAVMMWVGMTVELVSGQGCSTIAVRREIRQLSDGERADFFNALKTLHQSSQAPTAYDSLSQIHSAYASEVHNGAAFCPWHRQYLRELEKKLQKINPRVVIPYWDWTIDSQAPHKSEIFTSKYLGGNGGNNNQGGCLTNGPFAGWQMRYPNKHCLTRKFNNGSKIGAFYSSDVIAKIANNSNTYADFRSELESPIHGVVHMGIGGDMTVMTSPNDPLFWLHHAFIDKIWADWQASNPARSKNYSGKRSKGGNALVTDIMNPFNVPVSAVLDTTAPGLCYRYSNSPSTTRNKRRAIPDFDPAAPLAQNQDALKLHVPEMLDEGWITRNGGNVVETRTKEQRLAGIIQQYNVIKNYISPNAMARREDTLSKLSYINNNTFHEYYCCSPCMLDHVPNDRLGSDKGTVRSSLHSTTFLSNSTPARQWCRLKVVVSDVDVRSLARLKLK</sequence>
<keyword evidence="2" id="KW-0186">Copper</keyword>
<dbReference type="AlphaFoldDB" id="A0A1Y1ZC58"/>
<dbReference type="Gene3D" id="1.10.1280.10">
    <property type="entry name" value="Di-copper center containing domain from catechol oxidase"/>
    <property type="match status" value="1"/>
</dbReference>
<evidence type="ECO:0000313" key="6">
    <source>
        <dbReference type="Proteomes" id="UP000193498"/>
    </source>
</evidence>
<feature type="domain" description="Tyrosinase copper-binding" evidence="4">
    <location>
        <begin position="224"/>
        <end position="235"/>
    </location>
</feature>
<keyword evidence="6" id="KW-1185">Reference proteome</keyword>
<dbReference type="InterPro" id="IPR008922">
    <property type="entry name" value="Di-copper_centre_dom_sf"/>
</dbReference>
<evidence type="ECO:0000256" key="3">
    <source>
        <dbReference type="SAM" id="SignalP"/>
    </source>
</evidence>
<dbReference type="SUPFAM" id="SSF48056">
    <property type="entry name" value="Di-copper centre-containing domain"/>
    <property type="match status" value="1"/>
</dbReference>
<dbReference type="PANTHER" id="PTHR11474">
    <property type="entry name" value="TYROSINASE FAMILY MEMBER"/>
    <property type="match status" value="1"/>
</dbReference>
<evidence type="ECO:0000259" key="4">
    <source>
        <dbReference type="PROSITE" id="PS00498"/>
    </source>
</evidence>
<reference evidence="5 6" key="1">
    <citation type="submission" date="2016-07" db="EMBL/GenBank/DDBJ databases">
        <title>Pervasive Adenine N6-methylation of Active Genes in Fungi.</title>
        <authorList>
            <consortium name="DOE Joint Genome Institute"/>
            <person name="Mondo S.J."/>
            <person name="Dannebaum R.O."/>
            <person name="Kuo R.C."/>
            <person name="Labutti K."/>
            <person name="Haridas S."/>
            <person name="Kuo A."/>
            <person name="Salamov A."/>
            <person name="Ahrendt S.R."/>
            <person name="Lipzen A."/>
            <person name="Sullivan W."/>
            <person name="Andreopoulos W.B."/>
            <person name="Clum A."/>
            <person name="Lindquist E."/>
            <person name="Daum C."/>
            <person name="Ramamoorthy G.K."/>
            <person name="Gryganskyi A."/>
            <person name="Culley D."/>
            <person name="Magnuson J.K."/>
            <person name="James T.Y."/>
            <person name="O'Malley M.A."/>
            <person name="Stajich J.E."/>
            <person name="Spatafora J.W."/>
            <person name="Visel A."/>
            <person name="Grigoriev I.V."/>
        </authorList>
    </citation>
    <scope>NUCLEOTIDE SEQUENCE [LARGE SCALE GENOMIC DNA]</scope>
    <source>
        <strain evidence="5 6">CBS 931.73</strain>
    </source>
</reference>
<dbReference type="InParanoid" id="A0A1Y1ZC58"/>
<dbReference type="PANTHER" id="PTHR11474:SF126">
    <property type="entry name" value="TYROSINASE-LIKE PROTEIN TYR-1-RELATED"/>
    <property type="match status" value="1"/>
</dbReference>
<keyword evidence="3" id="KW-0732">Signal</keyword>
<gene>
    <name evidence="5" type="ORF">K493DRAFT_332575</name>
</gene>
<dbReference type="PRINTS" id="PR00092">
    <property type="entry name" value="TYROSINASE"/>
</dbReference>
<dbReference type="Pfam" id="PF00264">
    <property type="entry name" value="Tyrosinase"/>
    <property type="match status" value="1"/>
</dbReference>
<comment type="caution">
    <text evidence="5">The sequence shown here is derived from an EMBL/GenBank/DDBJ whole genome shotgun (WGS) entry which is preliminary data.</text>
</comment>
<dbReference type="STRING" id="1314790.A0A1Y1ZC58"/>
<evidence type="ECO:0000256" key="2">
    <source>
        <dbReference type="ARBA" id="ARBA00023008"/>
    </source>
</evidence>
<dbReference type="InterPro" id="IPR050316">
    <property type="entry name" value="Tyrosinase/Hemocyanin"/>
</dbReference>
<keyword evidence="1" id="KW-0479">Metal-binding</keyword>
<dbReference type="InterPro" id="IPR002227">
    <property type="entry name" value="Tyrosinase_Cu-bd"/>
</dbReference>
<feature type="chain" id="PRO_5012350020" evidence="3">
    <location>
        <begin position="27"/>
        <end position="453"/>
    </location>
</feature>
<evidence type="ECO:0000256" key="1">
    <source>
        <dbReference type="ARBA" id="ARBA00022723"/>
    </source>
</evidence>
<name>A0A1Y1ZC58_9FUNG</name>
<organism evidence="5 6">
    <name type="scientific">Basidiobolus meristosporus CBS 931.73</name>
    <dbReference type="NCBI Taxonomy" id="1314790"/>
    <lineage>
        <taxon>Eukaryota</taxon>
        <taxon>Fungi</taxon>
        <taxon>Fungi incertae sedis</taxon>
        <taxon>Zoopagomycota</taxon>
        <taxon>Entomophthoromycotina</taxon>
        <taxon>Basidiobolomycetes</taxon>
        <taxon>Basidiobolales</taxon>
        <taxon>Basidiobolaceae</taxon>
        <taxon>Basidiobolus</taxon>
    </lineage>
</organism>
<protein>
    <submittedName>
        <fullName evidence="5">Di-copper centre-containing protein</fullName>
    </submittedName>
</protein>
<proteinExistence type="predicted"/>
<dbReference type="OrthoDB" id="6132182at2759"/>
<accession>A0A1Y1ZC58</accession>
<feature type="signal peptide" evidence="3">
    <location>
        <begin position="1"/>
        <end position="26"/>
    </location>
</feature>
<dbReference type="GO" id="GO:0046872">
    <property type="term" value="F:metal ion binding"/>
    <property type="evidence" value="ECO:0007669"/>
    <property type="project" value="UniProtKB-KW"/>
</dbReference>
<evidence type="ECO:0000313" key="5">
    <source>
        <dbReference type="EMBL" id="ORY07829.1"/>
    </source>
</evidence>
<dbReference type="EMBL" id="MCFE01000005">
    <property type="protein sequence ID" value="ORY07829.1"/>
    <property type="molecule type" value="Genomic_DNA"/>
</dbReference>
<dbReference type="Proteomes" id="UP000193498">
    <property type="component" value="Unassembled WGS sequence"/>
</dbReference>
<dbReference type="GO" id="GO:0016491">
    <property type="term" value="F:oxidoreductase activity"/>
    <property type="evidence" value="ECO:0007669"/>
    <property type="project" value="InterPro"/>
</dbReference>